<dbReference type="AlphaFoldDB" id="A0A0D0CHM4"/>
<name>A0A0D0CHM4_9AGAM</name>
<evidence type="ECO:0000313" key="1">
    <source>
        <dbReference type="EMBL" id="KIK74718.1"/>
    </source>
</evidence>
<proteinExistence type="predicted"/>
<dbReference type="STRING" id="930991.A0A0D0CHM4"/>
<accession>A0A0D0CHM4</accession>
<sequence>MTLKITDTIYFAGTVYLADSLQVSDCVAFAAPHFQSSLSSSFVQALLCKTFIEGATLPSSMPFALENSFHIGQHSDVLLFSLTKASSNSPCGKFICNKFYWWNKQTRPYGTCLPLCCPVCGALWCWDRLVWSGLIGEGLWSVGCANPHCSLGENGAQLVPRGMISGVQPRGSRFITPKKKRQSGWMVVTLLYEEIL</sequence>
<organism evidence="1 2">
    <name type="scientific">Paxillus rubicundulus Ve08.2h10</name>
    <dbReference type="NCBI Taxonomy" id="930991"/>
    <lineage>
        <taxon>Eukaryota</taxon>
        <taxon>Fungi</taxon>
        <taxon>Dikarya</taxon>
        <taxon>Basidiomycota</taxon>
        <taxon>Agaricomycotina</taxon>
        <taxon>Agaricomycetes</taxon>
        <taxon>Agaricomycetidae</taxon>
        <taxon>Boletales</taxon>
        <taxon>Paxilineae</taxon>
        <taxon>Paxillaceae</taxon>
        <taxon>Paxillus</taxon>
    </lineage>
</organism>
<dbReference type="OrthoDB" id="2691791at2759"/>
<protein>
    <submittedName>
        <fullName evidence="1">Uncharacterized protein</fullName>
    </submittedName>
</protein>
<dbReference type="InParanoid" id="A0A0D0CHM4"/>
<reference evidence="2" key="2">
    <citation type="submission" date="2015-01" db="EMBL/GenBank/DDBJ databases">
        <title>Evolutionary Origins and Diversification of the Mycorrhizal Mutualists.</title>
        <authorList>
            <consortium name="DOE Joint Genome Institute"/>
            <consortium name="Mycorrhizal Genomics Consortium"/>
            <person name="Kohler A."/>
            <person name="Kuo A."/>
            <person name="Nagy L.G."/>
            <person name="Floudas D."/>
            <person name="Copeland A."/>
            <person name="Barry K.W."/>
            <person name="Cichocki N."/>
            <person name="Veneault-Fourrey C."/>
            <person name="LaButti K."/>
            <person name="Lindquist E.A."/>
            <person name="Lipzen A."/>
            <person name="Lundell T."/>
            <person name="Morin E."/>
            <person name="Murat C."/>
            <person name="Riley R."/>
            <person name="Ohm R."/>
            <person name="Sun H."/>
            <person name="Tunlid A."/>
            <person name="Henrissat B."/>
            <person name="Grigoriev I.V."/>
            <person name="Hibbett D.S."/>
            <person name="Martin F."/>
        </authorList>
    </citation>
    <scope>NUCLEOTIDE SEQUENCE [LARGE SCALE GENOMIC DNA]</scope>
    <source>
        <strain evidence="2">Ve08.2h10</strain>
    </source>
</reference>
<keyword evidence="2" id="KW-1185">Reference proteome</keyword>
<gene>
    <name evidence="1" type="ORF">PAXRUDRAFT_174868</name>
</gene>
<dbReference type="Proteomes" id="UP000054538">
    <property type="component" value="Unassembled WGS sequence"/>
</dbReference>
<reference evidence="1 2" key="1">
    <citation type="submission" date="2014-04" db="EMBL/GenBank/DDBJ databases">
        <authorList>
            <consortium name="DOE Joint Genome Institute"/>
            <person name="Kuo A."/>
            <person name="Kohler A."/>
            <person name="Jargeat P."/>
            <person name="Nagy L.G."/>
            <person name="Floudas D."/>
            <person name="Copeland A."/>
            <person name="Barry K.W."/>
            <person name="Cichocki N."/>
            <person name="Veneault-Fourrey C."/>
            <person name="LaButti K."/>
            <person name="Lindquist E.A."/>
            <person name="Lipzen A."/>
            <person name="Lundell T."/>
            <person name="Morin E."/>
            <person name="Murat C."/>
            <person name="Sun H."/>
            <person name="Tunlid A."/>
            <person name="Henrissat B."/>
            <person name="Grigoriev I.V."/>
            <person name="Hibbett D.S."/>
            <person name="Martin F."/>
            <person name="Nordberg H.P."/>
            <person name="Cantor M.N."/>
            <person name="Hua S.X."/>
        </authorList>
    </citation>
    <scope>NUCLEOTIDE SEQUENCE [LARGE SCALE GENOMIC DNA]</scope>
    <source>
        <strain evidence="1 2">Ve08.2h10</strain>
    </source>
</reference>
<dbReference type="HOGENOM" id="CLU_117787_0_0_1"/>
<evidence type="ECO:0000313" key="2">
    <source>
        <dbReference type="Proteomes" id="UP000054538"/>
    </source>
</evidence>
<dbReference type="EMBL" id="KN828623">
    <property type="protein sequence ID" value="KIK74718.1"/>
    <property type="molecule type" value="Genomic_DNA"/>
</dbReference>